<organism evidence="2 3">
    <name type="scientific">Ottowia beijingensis</name>
    <dbReference type="NCBI Taxonomy" id="1207057"/>
    <lineage>
        <taxon>Bacteria</taxon>
        <taxon>Pseudomonadati</taxon>
        <taxon>Pseudomonadota</taxon>
        <taxon>Betaproteobacteria</taxon>
        <taxon>Burkholderiales</taxon>
        <taxon>Comamonadaceae</taxon>
        <taxon>Ottowia</taxon>
    </lineage>
</organism>
<dbReference type="RefSeq" id="WP_180551364.1">
    <property type="nucleotide sequence ID" value="NZ_JACCKX010000001.1"/>
</dbReference>
<dbReference type="Gene3D" id="3.40.50.150">
    <property type="entry name" value="Vaccinia Virus protein VP39"/>
    <property type="match status" value="1"/>
</dbReference>
<dbReference type="AlphaFoldDB" id="A0A853IYV5"/>
<keyword evidence="2" id="KW-0489">Methyltransferase</keyword>
<dbReference type="CDD" id="cd02440">
    <property type="entry name" value="AdoMet_MTases"/>
    <property type="match status" value="1"/>
</dbReference>
<dbReference type="EMBL" id="JACCKX010000001">
    <property type="protein sequence ID" value="NZA03111.1"/>
    <property type="molecule type" value="Genomic_DNA"/>
</dbReference>
<gene>
    <name evidence="2" type="ORF">H0I39_17765</name>
</gene>
<accession>A0A853IYV5</accession>
<keyword evidence="2" id="KW-0808">Transferase</keyword>
<evidence type="ECO:0000259" key="1">
    <source>
        <dbReference type="Pfam" id="PF13649"/>
    </source>
</evidence>
<reference evidence="2 3" key="1">
    <citation type="submission" date="2020-07" db="EMBL/GenBank/DDBJ databases">
        <authorList>
            <person name="Maaloum M."/>
        </authorList>
    </citation>
    <scope>NUCLEOTIDE SEQUENCE [LARGE SCALE GENOMIC DNA]</scope>
    <source>
        <strain evidence="2 3">GCS-AN-3</strain>
    </source>
</reference>
<dbReference type="SUPFAM" id="SSF53335">
    <property type="entry name" value="S-adenosyl-L-methionine-dependent methyltransferases"/>
    <property type="match status" value="1"/>
</dbReference>
<dbReference type="Proteomes" id="UP000589716">
    <property type="component" value="Unassembled WGS sequence"/>
</dbReference>
<evidence type="ECO:0000313" key="2">
    <source>
        <dbReference type="EMBL" id="NZA03111.1"/>
    </source>
</evidence>
<sequence>MQPSPWITRFSPLVQPGASVLDVACGRGRHMHWFAQRGHTVTGVDRDAEALGAARAWGETVEADIENGPWPFADRHFGAVVVTNYLWRPLLLTVLGAVAPGGVLLYETFAQGNDTVGKPSRPDFLLRPGELLALCSGANWHVVAYEDGFLPQPERFVQRIAAVRPGMPTGSAPTRYPL</sequence>
<proteinExistence type="predicted"/>
<protein>
    <submittedName>
        <fullName evidence="2">Class I SAM-dependent methyltransferase</fullName>
    </submittedName>
</protein>
<dbReference type="InterPro" id="IPR041698">
    <property type="entry name" value="Methyltransf_25"/>
</dbReference>
<comment type="caution">
    <text evidence="2">The sequence shown here is derived from an EMBL/GenBank/DDBJ whole genome shotgun (WGS) entry which is preliminary data.</text>
</comment>
<evidence type="ECO:0000313" key="3">
    <source>
        <dbReference type="Proteomes" id="UP000589716"/>
    </source>
</evidence>
<keyword evidence="3" id="KW-1185">Reference proteome</keyword>
<dbReference type="GO" id="GO:0008168">
    <property type="term" value="F:methyltransferase activity"/>
    <property type="evidence" value="ECO:0007669"/>
    <property type="project" value="UniProtKB-KW"/>
</dbReference>
<name>A0A853IYV5_9BURK</name>
<dbReference type="InterPro" id="IPR029063">
    <property type="entry name" value="SAM-dependent_MTases_sf"/>
</dbReference>
<dbReference type="GO" id="GO:0032259">
    <property type="term" value="P:methylation"/>
    <property type="evidence" value="ECO:0007669"/>
    <property type="project" value="UniProtKB-KW"/>
</dbReference>
<feature type="domain" description="Methyltransferase" evidence="1">
    <location>
        <begin position="20"/>
        <end position="91"/>
    </location>
</feature>
<dbReference type="Pfam" id="PF13649">
    <property type="entry name" value="Methyltransf_25"/>
    <property type="match status" value="1"/>
</dbReference>